<dbReference type="Proteomes" id="UP000887574">
    <property type="component" value="Unplaced"/>
</dbReference>
<accession>A0A915D7C0</accession>
<name>A0A915D7C0_9BILA</name>
<proteinExistence type="predicted"/>
<evidence type="ECO:0000313" key="1">
    <source>
        <dbReference type="Proteomes" id="UP000887574"/>
    </source>
</evidence>
<dbReference type="AlphaFoldDB" id="A0A915D7C0"/>
<reference evidence="2" key="1">
    <citation type="submission" date="2022-11" db="UniProtKB">
        <authorList>
            <consortium name="WormBaseParasite"/>
        </authorList>
    </citation>
    <scope>IDENTIFICATION</scope>
</reference>
<keyword evidence="1" id="KW-1185">Reference proteome</keyword>
<protein>
    <submittedName>
        <fullName evidence="2">Uncharacterized protein</fullName>
    </submittedName>
</protein>
<sequence>MESFFKQKIFKVDSDSDSDFSLDLDDLEDIEDSNDEDFIPELLLDDQDMDVGGSDSDIDTNEAMEIDHPELIDTSSSLFQKEVWQFRLLPYYQELQQDADFYFSHIKLVWHTLFCTGMLDLGSSTGFVSWTDSFNYTPVDSPNWIT</sequence>
<organism evidence="1 2">
    <name type="scientific">Ditylenchus dipsaci</name>
    <dbReference type="NCBI Taxonomy" id="166011"/>
    <lineage>
        <taxon>Eukaryota</taxon>
        <taxon>Metazoa</taxon>
        <taxon>Ecdysozoa</taxon>
        <taxon>Nematoda</taxon>
        <taxon>Chromadorea</taxon>
        <taxon>Rhabditida</taxon>
        <taxon>Tylenchina</taxon>
        <taxon>Tylenchomorpha</taxon>
        <taxon>Sphaerularioidea</taxon>
        <taxon>Anguinidae</taxon>
        <taxon>Anguininae</taxon>
        <taxon>Ditylenchus</taxon>
    </lineage>
</organism>
<evidence type="ECO:0000313" key="2">
    <source>
        <dbReference type="WBParaSite" id="jg16496"/>
    </source>
</evidence>
<dbReference type="WBParaSite" id="jg16496">
    <property type="protein sequence ID" value="jg16496"/>
    <property type="gene ID" value="jg16496"/>
</dbReference>